<reference evidence="1" key="1">
    <citation type="submission" date="2016-04" db="EMBL/GenBank/DDBJ databases">
        <authorList>
            <person name="Evans L.H."/>
            <person name="Alamgir A."/>
            <person name="Owens N."/>
            <person name="Weber N.D."/>
            <person name="Virtaneva K."/>
            <person name="Barbian K."/>
            <person name="Babar A."/>
            <person name="Rosenke K."/>
        </authorList>
    </citation>
    <scope>NUCLEOTIDE SEQUENCE</scope>
    <source>
        <strain evidence="1">Nono1</strain>
    </source>
</reference>
<proteinExistence type="predicted"/>
<gene>
    <name evidence="1" type="ORF">BN4615_P8226</name>
</gene>
<dbReference type="EMBL" id="LT559118">
    <property type="protein sequence ID" value="SBO98710.1"/>
    <property type="molecule type" value="Genomic_DNA"/>
</dbReference>
<protein>
    <submittedName>
        <fullName evidence="1">Uncharacterized protein</fullName>
    </submittedName>
</protein>
<evidence type="ECO:0000313" key="1">
    <source>
        <dbReference type="EMBL" id="SBO98710.1"/>
    </source>
</evidence>
<sequence length="60" mass="6566">MLPAGVAHPLHWELCRLVRSFGIDAHIERFGAGSADALAPRRRKPWISTSARAFQTPGGK</sequence>
<dbReference type="AlphaFoldDB" id="A0A1M4EIQ9"/>
<organism evidence="1">
    <name type="scientific">Nonomuraea gerenzanensis</name>
    <dbReference type="NCBI Taxonomy" id="93944"/>
    <lineage>
        <taxon>Bacteria</taxon>
        <taxon>Bacillati</taxon>
        <taxon>Actinomycetota</taxon>
        <taxon>Actinomycetes</taxon>
        <taxon>Streptosporangiales</taxon>
        <taxon>Streptosporangiaceae</taxon>
        <taxon>Nonomuraea</taxon>
    </lineage>
</organism>
<accession>A0A1M4EIQ9</accession>
<name>A0A1M4EIQ9_9ACTN</name>